<name>A0A839QYQ6_9MICO</name>
<feature type="region of interest" description="Disordered" evidence="1">
    <location>
        <begin position="541"/>
        <end position="571"/>
    </location>
</feature>
<evidence type="ECO:0000313" key="3">
    <source>
        <dbReference type="Proteomes" id="UP000568050"/>
    </source>
</evidence>
<proteinExistence type="predicted"/>
<organism evidence="2 3">
    <name type="scientific">Helcobacillus massiliensis</name>
    <dbReference type="NCBI Taxonomy" id="521392"/>
    <lineage>
        <taxon>Bacteria</taxon>
        <taxon>Bacillati</taxon>
        <taxon>Actinomycetota</taxon>
        <taxon>Actinomycetes</taxon>
        <taxon>Micrococcales</taxon>
        <taxon>Dermabacteraceae</taxon>
        <taxon>Helcobacillus</taxon>
    </lineage>
</organism>
<feature type="compositionally biased region" description="Polar residues" evidence="1">
    <location>
        <begin position="551"/>
        <end position="565"/>
    </location>
</feature>
<gene>
    <name evidence="2" type="ORF">FHX50_000785</name>
</gene>
<reference evidence="2 3" key="1">
    <citation type="submission" date="2020-08" db="EMBL/GenBank/DDBJ databases">
        <title>Sequencing the genomes of 1000 actinobacteria strains.</title>
        <authorList>
            <person name="Klenk H.-P."/>
        </authorList>
    </citation>
    <scope>NUCLEOTIDE SEQUENCE [LARGE SCALE GENOMIC DNA]</scope>
    <source>
        <strain evidence="2 3">DSM 23040</strain>
    </source>
</reference>
<evidence type="ECO:0000313" key="2">
    <source>
        <dbReference type="EMBL" id="MBB3022537.1"/>
    </source>
</evidence>
<dbReference type="RefSeq" id="WP_183374678.1">
    <property type="nucleotide sequence ID" value="NZ_CBCSFZ010000007.1"/>
</dbReference>
<comment type="caution">
    <text evidence="2">The sequence shown here is derived from an EMBL/GenBank/DDBJ whole genome shotgun (WGS) entry which is preliminary data.</text>
</comment>
<accession>A0A839QYQ6</accession>
<protein>
    <submittedName>
        <fullName evidence="2">Uncharacterized protein</fullName>
    </submittedName>
</protein>
<dbReference type="AlphaFoldDB" id="A0A839QYQ6"/>
<sequence>MPEQPTFPEAAGPPAPDELIGIWELRGLVEDKECNRFEIEDSETFRSRRSTWLIPPLEEIPVKRFRRAQGLAMLITEENGEIRAREVSDASEVPWIDEEGTGPAKVPEPYESRLLTTRGADGTSRQFLIPLAEADGARTPIREGASGSESCDALTLLDDGRLVRTQANWVDDAYGFRHHLMFERVQQQETEHRRNLRAIPRPAPSAGRPVPDLLPPEIRARVISALSEAMARCTVPLAGAGAVCFVELNRGSTSTTKDVTVYAADGRRVQLSPEMDQILRKGVHRNVLRAMTDSLKESHLEEGLADHHGTRVYGVFFGLEPGADELTIRLYSGEAGWGLRHGRGIPNLEYLKQVLPALAAVDPLPDFYDCVSMIGPGSANPLPLPVEEQEQLRRALAPAAQKAPHALMLHVHWQVRKKPLRSSEDWLFLHLLGVSTNGTVLRWTTRRGEPSIPEELVTGGADAFQAIIERSLQHTGTASQDPKERGPGAGHIIHRLSTGETTALVYDAHDAPHVTELKDLTETVARSTIPAWIADGDVPHDDPFAALDLGGSTSSSAPRTLSLPDTTPGER</sequence>
<dbReference type="Proteomes" id="UP000568050">
    <property type="component" value="Unassembled WGS sequence"/>
</dbReference>
<evidence type="ECO:0000256" key="1">
    <source>
        <dbReference type="SAM" id="MobiDB-lite"/>
    </source>
</evidence>
<keyword evidence="3" id="KW-1185">Reference proteome</keyword>
<dbReference type="EMBL" id="JACHWP010000001">
    <property type="protein sequence ID" value="MBB3022537.1"/>
    <property type="molecule type" value="Genomic_DNA"/>
</dbReference>